<evidence type="ECO:0000256" key="1">
    <source>
        <dbReference type="SAM" id="Phobius"/>
    </source>
</evidence>
<gene>
    <name evidence="2" type="ORF">ISS99_09630</name>
</gene>
<feature type="transmembrane region" description="Helical" evidence="1">
    <location>
        <begin position="12"/>
        <end position="32"/>
    </location>
</feature>
<sequence>MNWNELLRLPATLLAILACIALLAALVQLLAARRHVHRRRHLAATGHVLLMLVLVIVTVFLAGLATTLRGYRFLSDEAPVVQIDSRILSPQRWDLILTWPDGSMRQVTLTGDDFQIDAIVLKWKLPAMLAGLPPLYRLDRLTGRYDDAGQETNAPRTVIDFNEAGQGDLLDLKKQFPSWLPEVDTVFGSGTFLPLVDGGHYEVSLMRTGALVARPDDATRQRIGQPMGE</sequence>
<evidence type="ECO:0000313" key="3">
    <source>
        <dbReference type="Proteomes" id="UP001430193"/>
    </source>
</evidence>
<dbReference type="EMBL" id="JADIKF010000038">
    <property type="protein sequence ID" value="MBM7129786.1"/>
    <property type="molecule type" value="Genomic_DNA"/>
</dbReference>
<keyword evidence="1" id="KW-1133">Transmembrane helix</keyword>
<comment type="caution">
    <text evidence="2">The sequence shown here is derived from an EMBL/GenBank/DDBJ whole genome shotgun (WGS) entry which is preliminary data.</text>
</comment>
<proteinExistence type="predicted"/>
<accession>A0ABS2KF39</accession>
<name>A0ABS2KF39_9GAMM</name>
<dbReference type="Proteomes" id="UP001430193">
    <property type="component" value="Unassembled WGS sequence"/>
</dbReference>
<keyword evidence="1" id="KW-0472">Membrane</keyword>
<reference evidence="2" key="1">
    <citation type="submission" date="2020-10" db="EMBL/GenBank/DDBJ databases">
        <title>Phylogeny of dyella-like bacteria.</title>
        <authorList>
            <person name="Fu J."/>
        </authorList>
    </citation>
    <scope>NUCLEOTIDE SEQUENCE</scope>
    <source>
        <strain evidence="2">DHON07</strain>
    </source>
</reference>
<feature type="transmembrane region" description="Helical" evidence="1">
    <location>
        <begin position="44"/>
        <end position="65"/>
    </location>
</feature>
<keyword evidence="3" id="KW-1185">Reference proteome</keyword>
<dbReference type="RefSeq" id="WP_204631391.1">
    <property type="nucleotide sequence ID" value="NZ_BSOC01000003.1"/>
</dbReference>
<organism evidence="2 3">
    <name type="scientific">Dyella mobilis</name>
    <dbReference type="NCBI Taxonomy" id="1849582"/>
    <lineage>
        <taxon>Bacteria</taxon>
        <taxon>Pseudomonadati</taxon>
        <taxon>Pseudomonadota</taxon>
        <taxon>Gammaproteobacteria</taxon>
        <taxon>Lysobacterales</taxon>
        <taxon>Rhodanobacteraceae</taxon>
        <taxon>Dyella</taxon>
    </lineage>
</organism>
<evidence type="ECO:0008006" key="4">
    <source>
        <dbReference type="Google" id="ProtNLM"/>
    </source>
</evidence>
<protein>
    <recommendedName>
        <fullName evidence="4">Cation/multidrug efflux pump</fullName>
    </recommendedName>
</protein>
<evidence type="ECO:0000313" key="2">
    <source>
        <dbReference type="EMBL" id="MBM7129786.1"/>
    </source>
</evidence>
<keyword evidence="1" id="KW-0812">Transmembrane</keyword>